<dbReference type="InterPro" id="IPR004875">
    <property type="entry name" value="DDE_SF_endonuclease_dom"/>
</dbReference>
<gene>
    <name evidence="4" type="primary">LOC112687202</name>
</gene>
<dbReference type="InterPro" id="IPR036397">
    <property type="entry name" value="RNaseH_sf"/>
</dbReference>
<protein>
    <submittedName>
        <fullName evidence="4">Tigger transposable element-derived protein 6-like</fullName>
    </submittedName>
</protein>
<dbReference type="GeneID" id="112687202"/>
<dbReference type="PANTHER" id="PTHR19303">
    <property type="entry name" value="TRANSPOSON"/>
    <property type="match status" value="1"/>
</dbReference>
<organism evidence="3 4">
    <name type="scientific">Sipha flava</name>
    <name type="common">yellow sugarcane aphid</name>
    <dbReference type="NCBI Taxonomy" id="143950"/>
    <lineage>
        <taxon>Eukaryota</taxon>
        <taxon>Metazoa</taxon>
        <taxon>Ecdysozoa</taxon>
        <taxon>Arthropoda</taxon>
        <taxon>Hexapoda</taxon>
        <taxon>Insecta</taxon>
        <taxon>Pterygota</taxon>
        <taxon>Neoptera</taxon>
        <taxon>Paraneoptera</taxon>
        <taxon>Hemiptera</taxon>
        <taxon>Sternorrhyncha</taxon>
        <taxon>Aphidomorpha</taxon>
        <taxon>Aphidoidea</taxon>
        <taxon>Aphididae</taxon>
        <taxon>Sipha</taxon>
    </lineage>
</organism>
<reference evidence="4" key="1">
    <citation type="submission" date="2025-08" db="UniProtKB">
        <authorList>
            <consortium name="RefSeq"/>
        </authorList>
    </citation>
    <scope>IDENTIFICATION</scope>
    <source>
        <tissue evidence="4">Whole body</tissue>
    </source>
</reference>
<dbReference type="OrthoDB" id="125347at2759"/>
<dbReference type="PANTHER" id="PTHR19303:SF73">
    <property type="entry name" value="PROTEIN PDC2"/>
    <property type="match status" value="1"/>
</dbReference>
<evidence type="ECO:0000313" key="4">
    <source>
        <dbReference type="RefSeq" id="XP_025415574.1"/>
    </source>
</evidence>
<dbReference type="Gene3D" id="3.30.420.10">
    <property type="entry name" value="Ribonuclease H-like superfamily/Ribonuclease H"/>
    <property type="match status" value="1"/>
</dbReference>
<evidence type="ECO:0000256" key="1">
    <source>
        <dbReference type="SAM" id="MobiDB-lite"/>
    </source>
</evidence>
<proteinExistence type="predicted"/>
<name>A0A8B8FX73_9HEMI</name>
<sequence>MENNVLPSLLRDYAPDDVYNADEFGLFFKLMPDKYFVFKNETCYGGKLSKERLTVLVCTNSTGTHKLKLVVIGKSRSPRCFKNVRTLPCEYLAQSRAWMTGTLFMNWIQQLDVLFGKQKRKIILFVDNCPAHPKDIPTTNIKLVFFPPNTTSKLQPLDQGIIKVIKQKYRKKLVQRYLRDMESTDQISAKVNVLDSIHYISAAWDEIKPDVIINCFRKAIFVVLNNSEQADSSPLKEEDFQLLQNFADYATIDDELVTSSTRTLDEIIADTNLVENEKEDDDQEEDQDFPVSTPTISSGLQHLSEIRKVLSSVENSEEMLGCLNKIENFLAETHSQKYEYEYCNCN</sequence>
<dbReference type="AlphaFoldDB" id="A0A8B8FX73"/>
<dbReference type="Proteomes" id="UP000694846">
    <property type="component" value="Unplaced"/>
</dbReference>
<feature type="region of interest" description="Disordered" evidence="1">
    <location>
        <begin position="273"/>
        <end position="295"/>
    </location>
</feature>
<feature type="domain" description="DDE-1" evidence="2">
    <location>
        <begin position="50"/>
        <end position="216"/>
    </location>
</feature>
<feature type="compositionally biased region" description="Acidic residues" evidence="1">
    <location>
        <begin position="277"/>
        <end position="288"/>
    </location>
</feature>
<dbReference type="GO" id="GO:0005634">
    <property type="term" value="C:nucleus"/>
    <property type="evidence" value="ECO:0007669"/>
    <property type="project" value="TreeGrafter"/>
</dbReference>
<evidence type="ECO:0000259" key="2">
    <source>
        <dbReference type="Pfam" id="PF03184"/>
    </source>
</evidence>
<accession>A0A8B8FX73</accession>
<evidence type="ECO:0000313" key="3">
    <source>
        <dbReference type="Proteomes" id="UP000694846"/>
    </source>
</evidence>
<dbReference type="RefSeq" id="XP_025415574.1">
    <property type="nucleotide sequence ID" value="XM_025559789.1"/>
</dbReference>
<dbReference type="GO" id="GO:0003677">
    <property type="term" value="F:DNA binding"/>
    <property type="evidence" value="ECO:0007669"/>
    <property type="project" value="TreeGrafter"/>
</dbReference>
<dbReference type="InterPro" id="IPR050863">
    <property type="entry name" value="CenT-Element_Derived"/>
</dbReference>
<dbReference type="Pfam" id="PF03184">
    <property type="entry name" value="DDE_1"/>
    <property type="match status" value="1"/>
</dbReference>
<keyword evidence="3" id="KW-1185">Reference proteome</keyword>